<dbReference type="CDD" id="cd01898">
    <property type="entry name" value="Obg"/>
    <property type="match status" value="1"/>
</dbReference>
<evidence type="ECO:0000259" key="6">
    <source>
        <dbReference type="PROSITE" id="PS51710"/>
    </source>
</evidence>
<dbReference type="InterPro" id="IPR005225">
    <property type="entry name" value="Small_GTP-bd"/>
</dbReference>
<comment type="caution">
    <text evidence="8">The sequence shown here is derived from an EMBL/GenBank/DDBJ whole genome shotgun (WGS) entry which is preliminary data.</text>
</comment>
<organism evidence="8 9">
    <name type="scientific">Candidatus Berkelbacteria bacterium RIFCSPHIGHO2_12_FULL_36_9</name>
    <dbReference type="NCBI Taxonomy" id="1797469"/>
    <lineage>
        <taxon>Bacteria</taxon>
        <taxon>Candidatus Berkelbacteria</taxon>
    </lineage>
</organism>
<dbReference type="InterPro" id="IPR027417">
    <property type="entry name" value="P-loop_NTPase"/>
</dbReference>
<dbReference type="SUPFAM" id="SSF82051">
    <property type="entry name" value="Obg GTP-binding protein N-terminal domain"/>
    <property type="match status" value="1"/>
</dbReference>
<feature type="domain" description="OBG-type G" evidence="6">
    <location>
        <begin position="53"/>
        <end position="220"/>
    </location>
</feature>
<proteinExistence type="inferred from homology"/>
<dbReference type="InterPro" id="IPR045086">
    <property type="entry name" value="OBG_GTPase"/>
</dbReference>
<dbReference type="InterPro" id="IPR006074">
    <property type="entry name" value="GTP1-OBG_CS"/>
</dbReference>
<feature type="domain" description="Obg" evidence="7">
    <location>
        <begin position="1"/>
        <end position="52"/>
    </location>
</feature>
<dbReference type="Gene3D" id="2.70.210.12">
    <property type="entry name" value="GTP1/OBG domain"/>
    <property type="match status" value="1"/>
</dbReference>
<dbReference type="InterPro" id="IPR031167">
    <property type="entry name" value="G_OBG"/>
</dbReference>
<keyword evidence="2" id="KW-0479">Metal-binding</keyword>
<dbReference type="PANTHER" id="PTHR11702:SF31">
    <property type="entry name" value="MITOCHONDRIAL RIBOSOME-ASSOCIATED GTPASE 2"/>
    <property type="match status" value="1"/>
</dbReference>
<keyword evidence="4" id="KW-0460">Magnesium</keyword>
<evidence type="ECO:0000313" key="8">
    <source>
        <dbReference type="EMBL" id="OGD66932.1"/>
    </source>
</evidence>
<dbReference type="InterPro" id="IPR006073">
    <property type="entry name" value="GTP-bd"/>
</dbReference>
<sequence length="220" mass="24244">MTKEGQIFIAARGGRGGWGNVHFATATHQTPYESKKGTPGEEKVIKMEMQMIADVGIIGLPNAGKSTLLSHISNARPKIANYPFTTLAPNLGVVKVDNDFSFIAADIPGLIEGASQGKGLGDKFLKHVQRTNLLVHLIDINSLDPAKDYKIIRQELKKFDANLAKKKEIVAFNKIETIDEESIKYQVSSIKTVTRKKPFLISSAIGKGIKELLYRIKKEL</sequence>
<accession>A0A1F5EHN6</accession>
<evidence type="ECO:0000313" key="9">
    <source>
        <dbReference type="Proteomes" id="UP000176451"/>
    </source>
</evidence>
<dbReference type="NCBIfam" id="TIGR02729">
    <property type="entry name" value="Obg_CgtA"/>
    <property type="match status" value="1"/>
</dbReference>
<dbReference type="GO" id="GO:0005525">
    <property type="term" value="F:GTP binding"/>
    <property type="evidence" value="ECO:0007669"/>
    <property type="project" value="UniProtKB-KW"/>
</dbReference>
<dbReference type="STRING" id="1797469.A3F08_00545"/>
<dbReference type="Pfam" id="PF01926">
    <property type="entry name" value="MMR_HSR1"/>
    <property type="match status" value="1"/>
</dbReference>
<dbReference type="GO" id="GO:0042254">
    <property type="term" value="P:ribosome biogenesis"/>
    <property type="evidence" value="ECO:0007669"/>
    <property type="project" value="UniProtKB-UniRule"/>
</dbReference>
<evidence type="ECO:0000256" key="2">
    <source>
        <dbReference type="ARBA" id="ARBA00022723"/>
    </source>
</evidence>
<dbReference type="InterPro" id="IPR006169">
    <property type="entry name" value="GTP1_OBG_dom"/>
</dbReference>
<dbReference type="EMBL" id="MEZV01000023">
    <property type="protein sequence ID" value="OGD66932.1"/>
    <property type="molecule type" value="Genomic_DNA"/>
</dbReference>
<evidence type="ECO:0000256" key="1">
    <source>
        <dbReference type="ARBA" id="ARBA00007699"/>
    </source>
</evidence>
<comment type="similarity">
    <text evidence="1">Belongs to the TRAFAC class OBG-HflX-like GTPase superfamily. OBG GTPase family.</text>
</comment>
<evidence type="ECO:0000256" key="3">
    <source>
        <dbReference type="ARBA" id="ARBA00022741"/>
    </source>
</evidence>
<dbReference type="PROSITE" id="PS00905">
    <property type="entry name" value="GTP1_OBG"/>
    <property type="match status" value="1"/>
</dbReference>
<gene>
    <name evidence="8" type="ORF">A3F08_00545</name>
</gene>
<dbReference type="InterPro" id="IPR036726">
    <property type="entry name" value="GTP1_OBG_dom_sf"/>
</dbReference>
<evidence type="ECO:0000256" key="4">
    <source>
        <dbReference type="ARBA" id="ARBA00022842"/>
    </source>
</evidence>
<evidence type="ECO:0000256" key="5">
    <source>
        <dbReference type="ARBA" id="ARBA00023134"/>
    </source>
</evidence>
<dbReference type="PANTHER" id="PTHR11702">
    <property type="entry name" value="DEVELOPMENTALLY REGULATED GTP-BINDING PROTEIN-RELATED"/>
    <property type="match status" value="1"/>
</dbReference>
<dbReference type="Proteomes" id="UP000176451">
    <property type="component" value="Unassembled WGS sequence"/>
</dbReference>
<keyword evidence="3" id="KW-0547">Nucleotide-binding</keyword>
<dbReference type="AlphaFoldDB" id="A0A1F5EHN6"/>
<dbReference type="InterPro" id="IPR014100">
    <property type="entry name" value="GTP-bd_Obg/CgtA"/>
</dbReference>
<dbReference type="PROSITE" id="PS51710">
    <property type="entry name" value="G_OBG"/>
    <property type="match status" value="1"/>
</dbReference>
<name>A0A1F5EHN6_9BACT</name>
<keyword evidence="5" id="KW-0342">GTP-binding</keyword>
<evidence type="ECO:0000259" key="7">
    <source>
        <dbReference type="PROSITE" id="PS51883"/>
    </source>
</evidence>
<dbReference type="Pfam" id="PF01018">
    <property type="entry name" value="GTP1_OBG"/>
    <property type="match status" value="1"/>
</dbReference>
<dbReference type="PRINTS" id="PR00326">
    <property type="entry name" value="GTP1OBG"/>
</dbReference>
<dbReference type="PROSITE" id="PS51883">
    <property type="entry name" value="OBG"/>
    <property type="match status" value="1"/>
</dbReference>
<dbReference type="GO" id="GO:0000287">
    <property type="term" value="F:magnesium ion binding"/>
    <property type="evidence" value="ECO:0007669"/>
    <property type="project" value="InterPro"/>
</dbReference>
<dbReference type="SUPFAM" id="SSF52540">
    <property type="entry name" value="P-loop containing nucleoside triphosphate hydrolases"/>
    <property type="match status" value="1"/>
</dbReference>
<reference evidence="8 9" key="1">
    <citation type="journal article" date="2016" name="Nat. Commun.">
        <title>Thousands of microbial genomes shed light on interconnected biogeochemical processes in an aquifer system.</title>
        <authorList>
            <person name="Anantharaman K."/>
            <person name="Brown C.T."/>
            <person name="Hug L.A."/>
            <person name="Sharon I."/>
            <person name="Castelle C.J."/>
            <person name="Probst A.J."/>
            <person name="Thomas B.C."/>
            <person name="Singh A."/>
            <person name="Wilkins M.J."/>
            <person name="Karaoz U."/>
            <person name="Brodie E.L."/>
            <person name="Williams K.H."/>
            <person name="Hubbard S.S."/>
            <person name="Banfield J.F."/>
        </authorList>
    </citation>
    <scope>NUCLEOTIDE SEQUENCE [LARGE SCALE GENOMIC DNA]</scope>
</reference>
<dbReference type="NCBIfam" id="TIGR00231">
    <property type="entry name" value="small_GTP"/>
    <property type="match status" value="1"/>
</dbReference>
<dbReference type="GO" id="GO:0003924">
    <property type="term" value="F:GTPase activity"/>
    <property type="evidence" value="ECO:0007669"/>
    <property type="project" value="InterPro"/>
</dbReference>
<dbReference type="Gene3D" id="3.40.50.300">
    <property type="entry name" value="P-loop containing nucleotide triphosphate hydrolases"/>
    <property type="match status" value="1"/>
</dbReference>
<protein>
    <submittedName>
        <fullName evidence="8">Obg family GTPase CgtA</fullName>
    </submittedName>
</protein>